<name>A0A976G3H6_9BURK</name>
<feature type="compositionally biased region" description="Basic residues" evidence="1">
    <location>
        <begin position="76"/>
        <end position="98"/>
    </location>
</feature>
<sequence>MQPPRPGPPGAHGRGRLCQPRAPRGGGRRRAARAAGRPAGHARAGPEALADVLVRRLPRHAHQRLCRRLLPDRRFRRTQRRRQHQLYRPRRRRHHHLRLPGGSVRRGKRADRAPGRGRGRRDRQARPRAHRADQGLRGAGPAPPGLARTGRDPAPARAPAPGRPCLPARDRVRRRTAQDPQRQGPALYPAQPGSRTHARGGRRLSEAWPAAALVAARPAADRFL</sequence>
<feature type="compositionally biased region" description="Low complexity" evidence="1">
    <location>
        <begin position="33"/>
        <end position="45"/>
    </location>
</feature>
<feature type="compositionally biased region" description="Basic and acidic residues" evidence="1">
    <location>
        <begin position="122"/>
        <end position="134"/>
    </location>
</feature>
<proteinExistence type="predicted"/>
<feature type="region of interest" description="Disordered" evidence="1">
    <location>
        <begin position="1"/>
        <end position="45"/>
    </location>
</feature>
<feature type="compositionally biased region" description="Basic residues" evidence="1">
    <location>
        <begin position="105"/>
        <end position="121"/>
    </location>
</feature>
<gene>
    <name evidence="2" type="ORF">CBM2613_B110076</name>
</gene>
<feature type="compositionally biased region" description="Low complexity" evidence="1">
    <location>
        <begin position="135"/>
        <end position="155"/>
    </location>
</feature>
<evidence type="ECO:0000313" key="2">
    <source>
        <dbReference type="EMBL" id="SOZ67892.1"/>
    </source>
</evidence>
<reference evidence="2 3" key="1">
    <citation type="submission" date="2018-01" db="EMBL/GenBank/DDBJ databases">
        <authorList>
            <person name="Clerissi C."/>
        </authorList>
    </citation>
    <scope>NUCLEOTIDE SEQUENCE [LARGE SCALE GENOMIC DNA]</scope>
    <source>
        <strain evidence="2">Cupriavidus taiwanensis STM 8556</strain>
    </source>
</reference>
<accession>A0A976G3H6</accession>
<dbReference type="Proteomes" id="UP000256952">
    <property type="component" value="Chromosome CBM2613_b"/>
</dbReference>
<organism evidence="2 3">
    <name type="scientific">Cupriavidus taiwanensis</name>
    <dbReference type="NCBI Taxonomy" id="164546"/>
    <lineage>
        <taxon>Bacteria</taxon>
        <taxon>Pseudomonadati</taxon>
        <taxon>Pseudomonadota</taxon>
        <taxon>Betaproteobacteria</taxon>
        <taxon>Burkholderiales</taxon>
        <taxon>Burkholderiaceae</taxon>
        <taxon>Cupriavidus</taxon>
    </lineage>
</organism>
<protein>
    <submittedName>
        <fullName evidence="2">Uncharacterized protein</fullName>
    </submittedName>
</protein>
<dbReference type="AlphaFoldDB" id="A0A976G3H6"/>
<evidence type="ECO:0000313" key="3">
    <source>
        <dbReference type="Proteomes" id="UP000256952"/>
    </source>
</evidence>
<feature type="region of interest" description="Disordered" evidence="1">
    <location>
        <begin position="76"/>
        <end position="203"/>
    </location>
</feature>
<dbReference type="EMBL" id="OFTH01000036">
    <property type="protein sequence ID" value="SOZ67892.1"/>
    <property type="molecule type" value="Genomic_DNA"/>
</dbReference>
<evidence type="ECO:0000256" key="1">
    <source>
        <dbReference type="SAM" id="MobiDB-lite"/>
    </source>
</evidence>
<comment type="caution">
    <text evidence="2">The sequence shown here is derived from an EMBL/GenBank/DDBJ whole genome shotgun (WGS) entry which is preliminary data.</text>
</comment>